<keyword evidence="3" id="KW-1185">Reference proteome</keyword>
<dbReference type="PANTHER" id="PTHR43441:SF11">
    <property type="entry name" value="RIBOSOMAL-PROTEIN-SERINE ACETYLTRANSFERASE"/>
    <property type="match status" value="1"/>
</dbReference>
<dbReference type="RefSeq" id="WP_179912490.1">
    <property type="nucleotide sequence ID" value="NZ_JACBYE010000006.1"/>
</dbReference>
<dbReference type="Gene3D" id="3.40.630.30">
    <property type="match status" value="1"/>
</dbReference>
<dbReference type="SUPFAM" id="SSF55729">
    <property type="entry name" value="Acyl-CoA N-acyltransferases (Nat)"/>
    <property type="match status" value="1"/>
</dbReference>
<dbReference type="GO" id="GO:1990189">
    <property type="term" value="F:protein N-terminal-serine acetyltransferase activity"/>
    <property type="evidence" value="ECO:0007669"/>
    <property type="project" value="TreeGrafter"/>
</dbReference>
<proteinExistence type="predicted"/>
<dbReference type="Pfam" id="PF13302">
    <property type="entry name" value="Acetyltransf_3"/>
    <property type="match status" value="1"/>
</dbReference>
<dbReference type="PANTHER" id="PTHR43441">
    <property type="entry name" value="RIBOSOMAL-PROTEIN-SERINE ACETYLTRANSFERASE"/>
    <property type="match status" value="1"/>
</dbReference>
<dbReference type="EMBL" id="JACBYE010000006">
    <property type="protein sequence ID" value="NYS92676.1"/>
    <property type="molecule type" value="Genomic_DNA"/>
</dbReference>
<evidence type="ECO:0000313" key="3">
    <source>
        <dbReference type="Proteomes" id="UP000561011"/>
    </source>
</evidence>
<feature type="domain" description="N-acetyltransferase" evidence="1">
    <location>
        <begin position="24"/>
        <end position="179"/>
    </location>
</feature>
<gene>
    <name evidence="2" type="ORF">HZZ10_03915</name>
</gene>
<organism evidence="2 3">
    <name type="scientific">Sanguibacter inulinus</name>
    <dbReference type="NCBI Taxonomy" id="60922"/>
    <lineage>
        <taxon>Bacteria</taxon>
        <taxon>Bacillati</taxon>
        <taxon>Actinomycetota</taxon>
        <taxon>Actinomycetes</taxon>
        <taxon>Micrococcales</taxon>
        <taxon>Sanguibacteraceae</taxon>
        <taxon>Sanguibacter</taxon>
    </lineage>
</organism>
<keyword evidence="2" id="KW-0808">Transferase</keyword>
<dbReference type="InterPro" id="IPR016181">
    <property type="entry name" value="Acyl_CoA_acyltransferase"/>
</dbReference>
<name>A0A853EQ68_9MICO</name>
<evidence type="ECO:0000313" key="2">
    <source>
        <dbReference type="EMBL" id="NYS92676.1"/>
    </source>
</evidence>
<dbReference type="InterPro" id="IPR051908">
    <property type="entry name" value="Ribosomal_N-acetyltransferase"/>
</dbReference>
<dbReference type="InterPro" id="IPR000182">
    <property type="entry name" value="GNAT_dom"/>
</dbReference>
<dbReference type="GO" id="GO:0005737">
    <property type="term" value="C:cytoplasm"/>
    <property type="evidence" value="ECO:0007669"/>
    <property type="project" value="TreeGrafter"/>
</dbReference>
<dbReference type="PROSITE" id="PS51186">
    <property type="entry name" value="GNAT"/>
    <property type="match status" value="1"/>
</dbReference>
<protein>
    <submittedName>
        <fullName evidence="2">GNAT family N-acetyltransferase</fullName>
    </submittedName>
</protein>
<comment type="caution">
    <text evidence="2">The sequence shown here is derived from an EMBL/GenBank/DDBJ whole genome shotgun (WGS) entry which is preliminary data.</text>
</comment>
<dbReference type="Proteomes" id="UP000561011">
    <property type="component" value="Unassembled WGS sequence"/>
</dbReference>
<evidence type="ECO:0000259" key="1">
    <source>
        <dbReference type="PROSITE" id="PS51186"/>
    </source>
</evidence>
<reference evidence="2 3" key="1">
    <citation type="submission" date="2020-07" db="EMBL/GenBank/DDBJ databases">
        <title>MOT database genomes.</title>
        <authorList>
            <person name="Joseph S."/>
            <person name="Aduse-Opoku J."/>
            <person name="Hashim A."/>
            <person name="Wade W."/>
            <person name="Curtis M."/>
        </authorList>
    </citation>
    <scope>NUCLEOTIDE SEQUENCE [LARGE SCALE GENOMIC DNA]</scope>
    <source>
        <strain evidence="2 3">DSM 100099</strain>
    </source>
</reference>
<sequence length="180" mass="20346">MTRTFASRVDDDIELVLLDHHHTDAIHALVLSSLDHLRPWEEIARPDLTREETLEYVTAGQRSWAEGRALPSAIVYRGEIAGVVGARITREVDKAQIGYWLGSAYQGLGIMTRSVRAVVQTLIEDEGMHRVELRTAADNQRSRALAERLGFTLEGTLREAYPIDGVRHDLCIYGRLRNDR</sequence>
<dbReference type="GO" id="GO:0008999">
    <property type="term" value="F:protein-N-terminal-alanine acetyltransferase activity"/>
    <property type="evidence" value="ECO:0007669"/>
    <property type="project" value="TreeGrafter"/>
</dbReference>
<dbReference type="AlphaFoldDB" id="A0A853EQ68"/>
<accession>A0A853EQ68</accession>